<dbReference type="AlphaFoldDB" id="Q1QGC7"/>
<name>Q1QGC7_NITHX</name>
<protein>
    <submittedName>
        <fullName evidence="2">Uncharacterized protein</fullName>
    </submittedName>
</protein>
<accession>Q1QGC7</accession>
<dbReference type="Proteomes" id="UP000001953">
    <property type="component" value="Plasmid 1"/>
</dbReference>
<keyword evidence="2" id="KW-0614">Plasmid</keyword>
<evidence type="ECO:0000256" key="1">
    <source>
        <dbReference type="SAM" id="MobiDB-lite"/>
    </source>
</evidence>
<organism evidence="2 3">
    <name type="scientific">Nitrobacter hamburgensis (strain DSM 10229 / NCIMB 13809 / X14)</name>
    <dbReference type="NCBI Taxonomy" id="323097"/>
    <lineage>
        <taxon>Bacteria</taxon>
        <taxon>Pseudomonadati</taxon>
        <taxon>Pseudomonadota</taxon>
        <taxon>Alphaproteobacteria</taxon>
        <taxon>Hyphomicrobiales</taxon>
        <taxon>Nitrobacteraceae</taxon>
        <taxon>Nitrobacter</taxon>
    </lineage>
</organism>
<dbReference type="RefSeq" id="WP_011505015.1">
    <property type="nucleotide sequence ID" value="NC_007959.1"/>
</dbReference>
<geneLocation type="plasmid" evidence="3">
    <name>pNITHX1</name>
</geneLocation>
<keyword evidence="3" id="KW-1185">Reference proteome</keyword>
<dbReference type="HOGENOM" id="CLU_066425_0_0_5"/>
<feature type="region of interest" description="Disordered" evidence="1">
    <location>
        <begin position="1"/>
        <end position="23"/>
    </location>
</feature>
<sequence>MDATVTNEDEPADRPSTRPLNVPMSFRGFDQEAAEETASTLGYMLHEFGKIIDLSALDGMTVAFDYDDALTDLDRGYETVRVLTKTTEFGTGVAMTPAVLRDGVLKSHIVINAAVALMLKDEDKENANLAIHTIVHECAHVEITAAYEKCFPDELLKKRYGTILDCWRWDVIKACWDEYAACRIASNIGHDPLPSYEETFVLAHSQTDGKVRELVRGFSGGNADIFVGPVFGAYGNMMKFACYMLGAMSAAEKTVAECGAAQAALKNHWFAPYFERLNESCNNLFENFGRWTDKSGFEAIGDIVEDMIVEQVMNIWRRPDGTYTICIYPHVLLDAKLP</sequence>
<dbReference type="OrthoDB" id="8126713at2"/>
<dbReference type="EMBL" id="CP000320">
    <property type="protein sequence ID" value="ABE64720.1"/>
    <property type="molecule type" value="Genomic_DNA"/>
</dbReference>
<evidence type="ECO:0000313" key="3">
    <source>
        <dbReference type="Proteomes" id="UP000001953"/>
    </source>
</evidence>
<gene>
    <name evidence="2" type="ordered locus">Nham_4057</name>
</gene>
<dbReference type="KEGG" id="nha:Nham_4057"/>
<reference evidence="3" key="1">
    <citation type="submission" date="2006-03" db="EMBL/GenBank/DDBJ databases">
        <title>Complete sequence of plasmid 1 of Nitrobacter hamburgensis X14.</title>
        <authorList>
            <consortium name="US DOE Joint Genome Institute"/>
            <person name="Copeland A."/>
            <person name="Lucas S."/>
            <person name="Lapidus A."/>
            <person name="Barry K."/>
            <person name="Detter J.C."/>
            <person name="Glavina del Rio T."/>
            <person name="Hammon N."/>
            <person name="Israni S."/>
            <person name="Dalin E."/>
            <person name="Tice H."/>
            <person name="Pitluck S."/>
            <person name="Chain P."/>
            <person name="Malfatti S."/>
            <person name="Shin M."/>
            <person name="Vergez L."/>
            <person name="Schmutz J."/>
            <person name="Larimer F."/>
            <person name="Land M."/>
            <person name="Hauser L."/>
            <person name="Kyrpides N."/>
            <person name="Ivanova N."/>
            <person name="Ward B."/>
            <person name="Arp D."/>
            <person name="Klotz M."/>
            <person name="Stein L."/>
            <person name="O'Mullan G."/>
            <person name="Starkenburg S."/>
            <person name="Sayavedra L."/>
            <person name="Poret-Peterson A.T."/>
            <person name="Gentry M.E."/>
            <person name="Bruce D."/>
            <person name="Richardson P."/>
        </authorList>
    </citation>
    <scope>NUCLEOTIDE SEQUENCE [LARGE SCALE GENOMIC DNA]</scope>
    <source>
        <strain evidence="3">DSM 10229 / NCIMB 13809 / X14</strain>
        <plasmid evidence="3">Plasmid pNITHX1</plasmid>
    </source>
</reference>
<evidence type="ECO:0000313" key="2">
    <source>
        <dbReference type="EMBL" id="ABE64720.1"/>
    </source>
</evidence>
<proteinExistence type="predicted"/>